<evidence type="ECO:0000313" key="13">
    <source>
        <dbReference type="EMBL" id="TCT36692.1"/>
    </source>
</evidence>
<comment type="subcellular location">
    <subcellularLocation>
        <location evidence="2">Membrane</location>
        <topology evidence="2">Multi-pass membrane protein</topology>
    </subcellularLocation>
</comment>
<sequence>MKIKSFLVYTFGIQIGAVIFLWLLLVGWLQFFYLPDLVDDDEFNQQQQIVTQGIARTLGTVSDTPEYFDKLAVILQKMYTDAMENGIETSYKPYMVVRDNRGHVLYRNSEKISDPSLKSVDMLTAQHKDWHFTSAWDDDHTLEVVIAESYLERRKLIGNPAEGTAIPLAFILGIMLIAILITAYFSIRPIKQVAKIISSRQPGNLTPIDTKDMYKETRPIISAINQLMARVDAANLREKRFMADAAHELRTPIAAVTAQLHVLMHIDNPKEKAEIINDMKETLTRAASLSHQLIDLARLEAEDFAIRKEQIDLPMLISNLISSHIPYALNKHIDVELSSPDSFYVETDKLALSNVFTNLIENAIKYSPEKAKIKVTLVDLTPFGATITVQDNGRGIPEESRAHLFSRFYRVPGTLETGSGLGLSIAHNLTSKIGATLKVTDGLENKGIGFIIDLP</sequence>
<evidence type="ECO:0000313" key="14">
    <source>
        <dbReference type="Proteomes" id="UP000295055"/>
    </source>
</evidence>
<evidence type="ECO:0000256" key="4">
    <source>
        <dbReference type="ARBA" id="ARBA00022553"/>
    </source>
</evidence>
<organism evidence="13 14">
    <name type="scientific">Providencia alcalifaciens</name>
    <dbReference type="NCBI Taxonomy" id="126385"/>
    <lineage>
        <taxon>Bacteria</taxon>
        <taxon>Pseudomonadati</taxon>
        <taxon>Pseudomonadota</taxon>
        <taxon>Gammaproteobacteria</taxon>
        <taxon>Enterobacterales</taxon>
        <taxon>Morganellaceae</taxon>
        <taxon>Providencia</taxon>
    </lineage>
</organism>
<dbReference type="InterPro" id="IPR004358">
    <property type="entry name" value="Sig_transdc_His_kin-like_C"/>
</dbReference>
<dbReference type="Proteomes" id="UP000295055">
    <property type="component" value="Unassembled WGS sequence"/>
</dbReference>
<evidence type="ECO:0000256" key="8">
    <source>
        <dbReference type="ARBA" id="ARBA00022989"/>
    </source>
</evidence>
<dbReference type="SMART" id="SM00388">
    <property type="entry name" value="HisKA"/>
    <property type="match status" value="1"/>
</dbReference>
<dbReference type="CDD" id="cd00082">
    <property type="entry name" value="HisKA"/>
    <property type="match status" value="1"/>
</dbReference>
<protein>
    <recommendedName>
        <fullName evidence="3">histidine kinase</fullName>
        <ecNumber evidence="3">2.7.13.3</ecNumber>
    </recommendedName>
</protein>
<dbReference type="InterPro" id="IPR036097">
    <property type="entry name" value="HisK_dim/P_sf"/>
</dbReference>
<dbReference type="EC" id="2.7.13.3" evidence="3"/>
<dbReference type="RefSeq" id="WP_132495370.1">
    <property type="nucleotide sequence ID" value="NZ_SMAS01000002.1"/>
</dbReference>
<evidence type="ECO:0000256" key="2">
    <source>
        <dbReference type="ARBA" id="ARBA00004141"/>
    </source>
</evidence>
<dbReference type="GO" id="GO:0000155">
    <property type="term" value="F:phosphorelay sensor kinase activity"/>
    <property type="evidence" value="ECO:0007669"/>
    <property type="project" value="InterPro"/>
</dbReference>
<evidence type="ECO:0000256" key="9">
    <source>
        <dbReference type="ARBA" id="ARBA00023012"/>
    </source>
</evidence>
<dbReference type="InterPro" id="IPR036890">
    <property type="entry name" value="HATPase_C_sf"/>
</dbReference>
<dbReference type="Gene3D" id="3.30.565.10">
    <property type="entry name" value="Histidine kinase-like ATPase, C-terminal domain"/>
    <property type="match status" value="1"/>
</dbReference>
<keyword evidence="10 11" id="KW-0472">Membrane</keyword>
<dbReference type="SUPFAM" id="SSF47384">
    <property type="entry name" value="Homodimeric domain of signal transducing histidine kinase"/>
    <property type="match status" value="1"/>
</dbReference>
<dbReference type="CDD" id="cd00075">
    <property type="entry name" value="HATPase"/>
    <property type="match status" value="1"/>
</dbReference>
<evidence type="ECO:0000259" key="12">
    <source>
        <dbReference type="PROSITE" id="PS50109"/>
    </source>
</evidence>
<dbReference type="GO" id="GO:0005886">
    <property type="term" value="C:plasma membrane"/>
    <property type="evidence" value="ECO:0007669"/>
    <property type="project" value="TreeGrafter"/>
</dbReference>
<comment type="catalytic activity">
    <reaction evidence="1">
        <text>ATP + protein L-histidine = ADP + protein N-phospho-L-histidine.</text>
        <dbReference type="EC" id="2.7.13.3"/>
    </reaction>
</comment>
<dbReference type="AlphaFoldDB" id="A0A4R3NM89"/>
<evidence type="ECO:0000256" key="1">
    <source>
        <dbReference type="ARBA" id="ARBA00000085"/>
    </source>
</evidence>
<dbReference type="OrthoDB" id="9809766at2"/>
<evidence type="ECO:0000256" key="10">
    <source>
        <dbReference type="ARBA" id="ARBA00023136"/>
    </source>
</evidence>
<evidence type="ECO:0000256" key="3">
    <source>
        <dbReference type="ARBA" id="ARBA00012438"/>
    </source>
</evidence>
<feature type="domain" description="Histidine kinase" evidence="12">
    <location>
        <begin position="244"/>
        <end position="455"/>
    </location>
</feature>
<keyword evidence="8 11" id="KW-1133">Transmembrane helix</keyword>
<reference evidence="13 14" key="1">
    <citation type="submission" date="2019-03" db="EMBL/GenBank/DDBJ databases">
        <title>Genomic analyses of the natural microbiome of Caenorhabditis elegans.</title>
        <authorList>
            <person name="Samuel B."/>
        </authorList>
    </citation>
    <scope>NUCLEOTIDE SEQUENCE [LARGE SCALE GENOMIC DNA]</scope>
    <source>
        <strain evidence="13 14">JUb102</strain>
    </source>
</reference>
<keyword evidence="5" id="KW-0808">Transferase</keyword>
<evidence type="ECO:0000256" key="7">
    <source>
        <dbReference type="ARBA" id="ARBA00022777"/>
    </source>
</evidence>
<dbReference type="PANTHER" id="PTHR45436:SF15">
    <property type="entry name" value="SENSOR HISTIDINE KINASE CUSS"/>
    <property type="match status" value="1"/>
</dbReference>
<dbReference type="EMBL" id="SMAS01000002">
    <property type="protein sequence ID" value="TCT36692.1"/>
    <property type="molecule type" value="Genomic_DNA"/>
</dbReference>
<evidence type="ECO:0000256" key="5">
    <source>
        <dbReference type="ARBA" id="ARBA00022679"/>
    </source>
</evidence>
<dbReference type="PROSITE" id="PS50109">
    <property type="entry name" value="HIS_KIN"/>
    <property type="match status" value="1"/>
</dbReference>
<dbReference type="SMART" id="SM00387">
    <property type="entry name" value="HATPase_c"/>
    <property type="match status" value="1"/>
</dbReference>
<evidence type="ECO:0000256" key="11">
    <source>
        <dbReference type="SAM" id="Phobius"/>
    </source>
</evidence>
<dbReference type="InterPro" id="IPR005467">
    <property type="entry name" value="His_kinase_dom"/>
</dbReference>
<dbReference type="PRINTS" id="PR00344">
    <property type="entry name" value="BCTRLSENSOR"/>
</dbReference>
<evidence type="ECO:0000256" key="6">
    <source>
        <dbReference type="ARBA" id="ARBA00022692"/>
    </source>
</evidence>
<keyword evidence="9" id="KW-0902">Two-component regulatory system</keyword>
<feature type="transmembrane region" description="Helical" evidence="11">
    <location>
        <begin position="165"/>
        <end position="187"/>
    </location>
</feature>
<dbReference type="PANTHER" id="PTHR45436">
    <property type="entry name" value="SENSOR HISTIDINE KINASE YKOH"/>
    <property type="match status" value="1"/>
</dbReference>
<dbReference type="SUPFAM" id="SSF55874">
    <property type="entry name" value="ATPase domain of HSP90 chaperone/DNA topoisomerase II/histidine kinase"/>
    <property type="match status" value="1"/>
</dbReference>
<dbReference type="InterPro" id="IPR050428">
    <property type="entry name" value="TCS_sensor_his_kinase"/>
</dbReference>
<comment type="caution">
    <text evidence="13">The sequence shown here is derived from an EMBL/GenBank/DDBJ whole genome shotgun (WGS) entry which is preliminary data.</text>
</comment>
<name>A0A4R3NM89_9GAMM</name>
<dbReference type="Gene3D" id="1.10.287.130">
    <property type="match status" value="1"/>
</dbReference>
<keyword evidence="4" id="KW-0597">Phosphoprotein</keyword>
<dbReference type="Pfam" id="PF02518">
    <property type="entry name" value="HATPase_c"/>
    <property type="match status" value="1"/>
</dbReference>
<dbReference type="InterPro" id="IPR003594">
    <property type="entry name" value="HATPase_dom"/>
</dbReference>
<gene>
    <name evidence="13" type="ORF">EC835_102143</name>
</gene>
<dbReference type="InterPro" id="IPR003661">
    <property type="entry name" value="HisK_dim/P_dom"/>
</dbReference>
<keyword evidence="6 11" id="KW-0812">Transmembrane</keyword>
<feature type="transmembrane region" description="Helical" evidence="11">
    <location>
        <begin position="7"/>
        <end position="33"/>
    </location>
</feature>
<dbReference type="Pfam" id="PF00512">
    <property type="entry name" value="HisKA"/>
    <property type="match status" value="1"/>
</dbReference>
<accession>A0A4R3NM89</accession>
<proteinExistence type="predicted"/>
<keyword evidence="7 13" id="KW-0418">Kinase</keyword>